<gene>
    <name evidence="2" type="ORF">CONCODRAFT_11958</name>
</gene>
<proteinExistence type="predicted"/>
<reference evidence="2 3" key="1">
    <citation type="journal article" date="2015" name="Genome Biol. Evol.">
        <title>Phylogenomic analyses indicate that early fungi evolved digesting cell walls of algal ancestors of land plants.</title>
        <authorList>
            <person name="Chang Y."/>
            <person name="Wang S."/>
            <person name="Sekimoto S."/>
            <person name="Aerts A.L."/>
            <person name="Choi C."/>
            <person name="Clum A."/>
            <person name="LaButti K.M."/>
            <person name="Lindquist E.A."/>
            <person name="Yee Ngan C."/>
            <person name="Ohm R.A."/>
            <person name="Salamov A.A."/>
            <person name="Grigoriev I.V."/>
            <person name="Spatafora J.W."/>
            <person name="Berbee M.L."/>
        </authorList>
    </citation>
    <scope>NUCLEOTIDE SEQUENCE [LARGE SCALE GENOMIC DNA]</scope>
    <source>
        <strain evidence="2 3">NRRL 28638</strain>
    </source>
</reference>
<dbReference type="Pfam" id="PF00646">
    <property type="entry name" value="F-box"/>
    <property type="match status" value="1"/>
</dbReference>
<protein>
    <submittedName>
        <fullName evidence="2">RNI-like protein</fullName>
    </submittedName>
</protein>
<dbReference type="EMBL" id="KQ964750">
    <property type="protein sequence ID" value="KXN66235.1"/>
    <property type="molecule type" value="Genomic_DNA"/>
</dbReference>
<dbReference type="SUPFAM" id="SSF52047">
    <property type="entry name" value="RNI-like"/>
    <property type="match status" value="1"/>
</dbReference>
<dbReference type="CDD" id="cd09917">
    <property type="entry name" value="F-box_SF"/>
    <property type="match status" value="1"/>
</dbReference>
<dbReference type="Gene3D" id="3.80.10.10">
    <property type="entry name" value="Ribonuclease Inhibitor"/>
    <property type="match status" value="2"/>
</dbReference>
<dbReference type="AlphaFoldDB" id="A0A137NTV7"/>
<keyword evidence="3" id="KW-1185">Reference proteome</keyword>
<feature type="domain" description="F-box" evidence="1">
    <location>
        <begin position="22"/>
        <end position="49"/>
    </location>
</feature>
<dbReference type="SUPFAM" id="SSF81383">
    <property type="entry name" value="F-box domain"/>
    <property type="match status" value="1"/>
</dbReference>
<dbReference type="Proteomes" id="UP000070444">
    <property type="component" value="Unassembled WGS sequence"/>
</dbReference>
<sequence length="461" mass="54473">MEIKEQKNEYKRQNKVWNISSILFNIFVNSDHKDLVEFSTVCKKWNQLIIPIIHKNIKLIRNYGRIFSFDDKIDAEVMECISNNAKYAPFVKELNYIYKLESQRTIEVFQTFRFICNLNIGNCDMSQDEFLNVISPLTQLQELTLSNCSIKKVITERLYKEAAQLPSSLKKLRVWHIRLLDNPELFVQTINSHNNLIEFSDLSDYDSEFLKPFFKPYPSLINFEYKNQQLQNPQALIKVFEHNPQLISLKLDLTCWTSQLVSHMNSYLINLEELKLSKKEANSRDYTDFIVKFSQSTKIKRLNLKWDNLSNCSLNSILLNCPQLNELNIILSYKWKETIKSICEKCTNLVRLNIRPSYRVLELELDLLQEFYKTEFFTGNYKFNSTLTHLTLKMFKVTNSRAEYFNSFKSLKSIKYRNQFRAGISIFNGGAEVNMNLWPGYRLLVTNKIMCYDAELKKMLS</sequence>
<name>A0A137NTV7_CONC2</name>
<evidence type="ECO:0000313" key="3">
    <source>
        <dbReference type="Proteomes" id="UP000070444"/>
    </source>
</evidence>
<organism evidence="2 3">
    <name type="scientific">Conidiobolus coronatus (strain ATCC 28846 / CBS 209.66 / NRRL 28638)</name>
    <name type="common">Delacroixia coronata</name>
    <dbReference type="NCBI Taxonomy" id="796925"/>
    <lineage>
        <taxon>Eukaryota</taxon>
        <taxon>Fungi</taxon>
        <taxon>Fungi incertae sedis</taxon>
        <taxon>Zoopagomycota</taxon>
        <taxon>Entomophthoromycotina</taxon>
        <taxon>Entomophthoromycetes</taxon>
        <taxon>Entomophthorales</taxon>
        <taxon>Ancylistaceae</taxon>
        <taxon>Conidiobolus</taxon>
    </lineage>
</organism>
<dbReference type="InterPro" id="IPR032675">
    <property type="entry name" value="LRR_dom_sf"/>
</dbReference>
<evidence type="ECO:0000259" key="1">
    <source>
        <dbReference type="Pfam" id="PF00646"/>
    </source>
</evidence>
<dbReference type="InterPro" id="IPR001810">
    <property type="entry name" value="F-box_dom"/>
</dbReference>
<accession>A0A137NTV7</accession>
<dbReference type="InterPro" id="IPR036047">
    <property type="entry name" value="F-box-like_dom_sf"/>
</dbReference>
<evidence type="ECO:0000313" key="2">
    <source>
        <dbReference type="EMBL" id="KXN66235.1"/>
    </source>
</evidence>